<comment type="caution">
    <text evidence="1">The sequence shown here is derived from an EMBL/GenBank/DDBJ whole genome shotgun (WGS) entry which is preliminary data.</text>
</comment>
<dbReference type="AlphaFoldDB" id="A0A9D3YHQ1"/>
<gene>
    <name evidence="1" type="ORF">DPMN_075825</name>
    <name evidence="2" type="ORF">DPMN_075834</name>
</gene>
<sequence length="76" mass="8763">MECLSVEKIEMKRRKAPDWTEPEEIEEPFIRQIQGNQSRKKFGYSYIGEKAPGCIGWSGATLAAFGKRPFHMTRLT</sequence>
<evidence type="ECO:0000313" key="3">
    <source>
        <dbReference type="Proteomes" id="UP000828390"/>
    </source>
</evidence>
<organism evidence="1 3">
    <name type="scientific">Dreissena polymorpha</name>
    <name type="common">Zebra mussel</name>
    <name type="synonym">Mytilus polymorpha</name>
    <dbReference type="NCBI Taxonomy" id="45954"/>
    <lineage>
        <taxon>Eukaryota</taxon>
        <taxon>Metazoa</taxon>
        <taxon>Spiralia</taxon>
        <taxon>Lophotrochozoa</taxon>
        <taxon>Mollusca</taxon>
        <taxon>Bivalvia</taxon>
        <taxon>Autobranchia</taxon>
        <taxon>Heteroconchia</taxon>
        <taxon>Euheterodonta</taxon>
        <taxon>Imparidentia</taxon>
        <taxon>Neoheterodontei</taxon>
        <taxon>Myida</taxon>
        <taxon>Dreissenoidea</taxon>
        <taxon>Dreissenidae</taxon>
        <taxon>Dreissena</taxon>
    </lineage>
</organism>
<accession>A0A9D3YHQ1</accession>
<name>A0A9D3YHQ1_DREPO</name>
<evidence type="ECO:0000313" key="2">
    <source>
        <dbReference type="EMBL" id="KAH3700853.1"/>
    </source>
</evidence>
<reference evidence="1" key="1">
    <citation type="journal article" date="2019" name="bioRxiv">
        <title>The Genome of the Zebra Mussel, Dreissena polymorpha: A Resource for Invasive Species Research.</title>
        <authorList>
            <person name="McCartney M.A."/>
            <person name="Auch B."/>
            <person name="Kono T."/>
            <person name="Mallez S."/>
            <person name="Zhang Y."/>
            <person name="Obille A."/>
            <person name="Becker A."/>
            <person name="Abrahante J.E."/>
            <person name="Garbe J."/>
            <person name="Badalamenti J.P."/>
            <person name="Herman A."/>
            <person name="Mangelson H."/>
            <person name="Liachko I."/>
            <person name="Sullivan S."/>
            <person name="Sone E.D."/>
            <person name="Koren S."/>
            <person name="Silverstein K.A.T."/>
            <person name="Beckman K.B."/>
            <person name="Gohl D.M."/>
        </authorList>
    </citation>
    <scope>NUCLEOTIDE SEQUENCE</scope>
    <source>
        <strain evidence="1">Duluth1</strain>
        <tissue evidence="1">Whole animal</tissue>
    </source>
</reference>
<dbReference type="EMBL" id="JAIWYP010000015">
    <property type="protein sequence ID" value="KAH3700853.1"/>
    <property type="molecule type" value="Genomic_DNA"/>
</dbReference>
<evidence type="ECO:0000313" key="1">
    <source>
        <dbReference type="EMBL" id="KAH3700844.1"/>
    </source>
</evidence>
<proteinExistence type="predicted"/>
<dbReference type="EMBL" id="JAIWYP010000015">
    <property type="protein sequence ID" value="KAH3700844.1"/>
    <property type="molecule type" value="Genomic_DNA"/>
</dbReference>
<dbReference type="Proteomes" id="UP000828390">
    <property type="component" value="Unassembled WGS sequence"/>
</dbReference>
<keyword evidence="3" id="KW-1185">Reference proteome</keyword>
<reference evidence="1" key="2">
    <citation type="submission" date="2020-11" db="EMBL/GenBank/DDBJ databases">
        <authorList>
            <person name="McCartney M.A."/>
            <person name="Auch B."/>
            <person name="Kono T."/>
            <person name="Mallez S."/>
            <person name="Becker A."/>
            <person name="Gohl D.M."/>
            <person name="Silverstein K.A.T."/>
            <person name="Koren S."/>
            <person name="Bechman K.B."/>
            <person name="Herman A."/>
            <person name="Abrahante J.E."/>
            <person name="Garbe J."/>
        </authorList>
    </citation>
    <scope>NUCLEOTIDE SEQUENCE</scope>
    <source>
        <strain evidence="1">Duluth1</strain>
        <tissue evidence="1">Whole animal</tissue>
    </source>
</reference>
<protein>
    <submittedName>
        <fullName evidence="1">Uncharacterized protein</fullName>
    </submittedName>
</protein>